<dbReference type="STRING" id="136857.CTEST_08420"/>
<dbReference type="SUPFAM" id="SSF54285">
    <property type="entry name" value="MoaD/ThiS"/>
    <property type="match status" value="1"/>
</dbReference>
<sequence>MLITLNNEPHSTDADTLEALLLDHLGSIPTAGLAVAVDGVVVPRSQWSSQLLIDGCVVDVLSAVQGG</sequence>
<dbReference type="AlphaFoldDB" id="A0A0G3H703"/>
<accession>A0A0G3H703</accession>
<dbReference type="InterPro" id="IPR003749">
    <property type="entry name" value="ThiS/MoaD-like"/>
</dbReference>
<dbReference type="CDD" id="cd00565">
    <property type="entry name" value="Ubl_ThiS"/>
    <property type="match status" value="1"/>
</dbReference>
<dbReference type="NCBIfam" id="TIGR01683">
    <property type="entry name" value="thiS"/>
    <property type="match status" value="1"/>
</dbReference>
<dbReference type="Gene3D" id="3.10.20.30">
    <property type="match status" value="1"/>
</dbReference>
<dbReference type="Pfam" id="PF02597">
    <property type="entry name" value="ThiS"/>
    <property type="match status" value="1"/>
</dbReference>
<proteinExistence type="predicted"/>
<dbReference type="Proteomes" id="UP000035540">
    <property type="component" value="Chromosome"/>
</dbReference>
<dbReference type="RefSeq" id="WP_047253349.1">
    <property type="nucleotide sequence ID" value="NZ_CP011545.1"/>
</dbReference>
<organism evidence="1 2">
    <name type="scientific">Corynebacterium testudinoris</name>
    <dbReference type="NCBI Taxonomy" id="136857"/>
    <lineage>
        <taxon>Bacteria</taxon>
        <taxon>Bacillati</taxon>
        <taxon>Actinomycetota</taxon>
        <taxon>Actinomycetes</taxon>
        <taxon>Mycobacteriales</taxon>
        <taxon>Corynebacteriaceae</taxon>
        <taxon>Corynebacterium</taxon>
    </lineage>
</organism>
<reference evidence="1 2" key="1">
    <citation type="journal article" date="2015" name="Genome Announc.">
        <title>Complete Genome Sequence of the Type Strain Corynebacterium testudinoris DSM 44614, Recovered from Necrotic Lesions in the Mouth of a Tortoise.</title>
        <authorList>
            <person name="Ruckert C."/>
            <person name="Kriete M."/>
            <person name="Jaenicke S."/>
            <person name="Winkler A."/>
            <person name="Tauch A."/>
        </authorList>
    </citation>
    <scope>NUCLEOTIDE SEQUENCE [LARGE SCALE GENOMIC DNA]</scope>
    <source>
        <strain evidence="1 2">DSM 44614</strain>
    </source>
</reference>
<reference evidence="2" key="2">
    <citation type="submission" date="2015-05" db="EMBL/GenBank/DDBJ databases">
        <title>Complete genome sequence of Corynebacterium testudinoris DSM 44614, recovered from necrotic lesions in the mouth of a tortoise.</title>
        <authorList>
            <person name="Ruckert C."/>
            <person name="Albersmeier A."/>
            <person name="Winkler A."/>
            <person name="Tauch A."/>
        </authorList>
    </citation>
    <scope>NUCLEOTIDE SEQUENCE [LARGE SCALE GENOMIC DNA]</scope>
    <source>
        <strain evidence="2">DSM 44614</strain>
    </source>
</reference>
<gene>
    <name evidence="1" type="ORF">CTEST_08420</name>
</gene>
<evidence type="ECO:0000313" key="2">
    <source>
        <dbReference type="Proteomes" id="UP000035540"/>
    </source>
</evidence>
<dbReference type="PATRIC" id="fig|136857.5.peg.1673"/>
<name>A0A0G3H703_9CORY</name>
<dbReference type="InterPro" id="IPR016155">
    <property type="entry name" value="Mopterin_synth/thiamin_S_b"/>
</dbReference>
<dbReference type="EMBL" id="CP011545">
    <property type="protein sequence ID" value="AKK09114.1"/>
    <property type="molecule type" value="Genomic_DNA"/>
</dbReference>
<protein>
    <submittedName>
        <fullName evidence="1">Thiamine biosynthesis protein ThiS</fullName>
    </submittedName>
</protein>
<evidence type="ECO:0000313" key="1">
    <source>
        <dbReference type="EMBL" id="AKK09114.1"/>
    </source>
</evidence>
<dbReference type="KEGG" id="cted:CTEST_08420"/>
<dbReference type="InterPro" id="IPR010035">
    <property type="entry name" value="Thi_S"/>
</dbReference>
<keyword evidence="2" id="KW-1185">Reference proteome</keyword>
<dbReference type="InterPro" id="IPR012675">
    <property type="entry name" value="Beta-grasp_dom_sf"/>
</dbReference>